<dbReference type="EnsemblPlants" id="evm.model.09.1322">
    <property type="protein sequence ID" value="cds.evm.model.09.1322"/>
    <property type="gene ID" value="evm.TU.09.1322"/>
</dbReference>
<dbReference type="Proteomes" id="UP000596661">
    <property type="component" value="Chromosome 9"/>
</dbReference>
<keyword evidence="4" id="KW-1185">Reference proteome</keyword>
<evidence type="ECO:0000256" key="1">
    <source>
        <dbReference type="SAM" id="MobiDB-lite"/>
    </source>
</evidence>
<dbReference type="InterPro" id="IPR029472">
    <property type="entry name" value="Copia-like_N"/>
</dbReference>
<feature type="region of interest" description="Disordered" evidence="1">
    <location>
        <begin position="118"/>
        <end position="140"/>
    </location>
</feature>
<accession>A0A803QE29</accession>
<feature type="domain" description="Retrotransposon Copia-like N-terminal" evidence="2">
    <location>
        <begin position="28"/>
        <end position="60"/>
    </location>
</feature>
<evidence type="ECO:0000313" key="4">
    <source>
        <dbReference type="Proteomes" id="UP000596661"/>
    </source>
</evidence>
<name>A0A803QE29_CANSA</name>
<evidence type="ECO:0000313" key="3">
    <source>
        <dbReference type="EnsemblPlants" id="cds.evm.model.09.1322"/>
    </source>
</evidence>
<organism evidence="3 4">
    <name type="scientific">Cannabis sativa</name>
    <name type="common">Hemp</name>
    <name type="synonym">Marijuana</name>
    <dbReference type="NCBI Taxonomy" id="3483"/>
    <lineage>
        <taxon>Eukaryota</taxon>
        <taxon>Viridiplantae</taxon>
        <taxon>Streptophyta</taxon>
        <taxon>Embryophyta</taxon>
        <taxon>Tracheophyta</taxon>
        <taxon>Spermatophyta</taxon>
        <taxon>Magnoliopsida</taxon>
        <taxon>eudicotyledons</taxon>
        <taxon>Gunneridae</taxon>
        <taxon>Pentapetalae</taxon>
        <taxon>rosids</taxon>
        <taxon>fabids</taxon>
        <taxon>Rosales</taxon>
        <taxon>Cannabaceae</taxon>
        <taxon>Cannabis</taxon>
    </lineage>
</organism>
<dbReference type="Gramene" id="evm.model.09.1322">
    <property type="protein sequence ID" value="cds.evm.model.09.1322"/>
    <property type="gene ID" value="evm.TU.09.1322"/>
</dbReference>
<evidence type="ECO:0000259" key="2">
    <source>
        <dbReference type="Pfam" id="PF14244"/>
    </source>
</evidence>
<protein>
    <recommendedName>
        <fullName evidence="2">Retrotransposon Copia-like N-terminal domain-containing protein</fullName>
    </recommendedName>
</protein>
<reference evidence="3" key="2">
    <citation type="submission" date="2021-03" db="UniProtKB">
        <authorList>
            <consortium name="EnsemblPlants"/>
        </authorList>
    </citation>
    <scope>IDENTIFICATION</scope>
</reference>
<reference evidence="3" key="1">
    <citation type="submission" date="2018-11" db="EMBL/GenBank/DDBJ databases">
        <authorList>
            <person name="Grassa J C."/>
        </authorList>
    </citation>
    <scope>NUCLEOTIDE SEQUENCE [LARGE SCALE GENOMIC DNA]</scope>
</reference>
<proteinExistence type="predicted"/>
<sequence length="218" mass="24057">MFSVLGENSRSSNANDLSNSYFLSYGNNSSVVLVLKILKSSENYSTWRRAMLIALIARNKILIHDPLPSVNKAYATIVQEERQRGLTSGYNNSFDLDKSSSSNAGQFVGVVQPFRSKFPKRDAKRPPGKSAGVNFSGIDEGKPEEMPIERDLVASLSSAQCLLAQKTTEANNNSALNTSDEQPVVSHFFLVLGYHRLSPVFRATVLAISSHFELEFFS</sequence>
<dbReference type="AlphaFoldDB" id="A0A803QE29"/>
<dbReference type="Pfam" id="PF14244">
    <property type="entry name" value="Retrotran_gag_3"/>
    <property type="match status" value="1"/>
</dbReference>
<dbReference type="EMBL" id="UZAU01000766">
    <property type="status" value="NOT_ANNOTATED_CDS"/>
    <property type="molecule type" value="Genomic_DNA"/>
</dbReference>